<evidence type="ECO:0000313" key="1">
    <source>
        <dbReference type="EMBL" id="GME29231.1"/>
    </source>
</evidence>
<comment type="caution">
    <text evidence="1">The sequence shown here is derived from an EMBL/GenBank/DDBJ whole genome shotgun (WGS) entry which is preliminary data.</text>
</comment>
<reference evidence="1" key="1">
    <citation type="submission" date="2024-09" db="EMBL/GenBank/DDBJ databases">
        <title>Draft Genome Sequences of Neofusicoccum parvum.</title>
        <authorList>
            <person name="Ashida A."/>
            <person name="Camagna M."/>
            <person name="Tanaka A."/>
            <person name="Takemoto D."/>
        </authorList>
    </citation>
    <scope>NUCLEOTIDE SEQUENCE</scope>
    <source>
        <strain evidence="1">PPO83</strain>
    </source>
</reference>
<protein>
    <submittedName>
        <fullName evidence="1">RTA-like protein</fullName>
    </submittedName>
</protein>
<sequence length="283" mass="31717">MSDSKVIMYAYEPSSALAGVFAALFSNIAFLHLWQNKKWRTWWFLPFALCGLIESLGYAGRFISSRQAPDYTTWPYAAQFAIILASPVLLTSSMYLIMARIVVATDGEVQFPIKMKWFTKAFCGGDSSSLGMMGIGGALYTSSSDPTKGLGAFAKNIVYAGIGHHIIFMIVFMIVTAIFHVRITRNPTVRSSTTNSNWAQFLWLFYASCIVLIFRNVLRFIQFMQGADGTLNSKEIYLVAFDSIPVFLIMAVFSFRHPRLLNSNRGSVLLDEETSGNVYEMNK</sequence>
<organism evidence="1 2">
    <name type="scientific">Neofusicoccum parvum</name>
    <dbReference type="NCBI Taxonomy" id="310453"/>
    <lineage>
        <taxon>Eukaryota</taxon>
        <taxon>Fungi</taxon>
        <taxon>Dikarya</taxon>
        <taxon>Ascomycota</taxon>
        <taxon>Pezizomycotina</taxon>
        <taxon>Dothideomycetes</taxon>
        <taxon>Dothideomycetes incertae sedis</taxon>
        <taxon>Botryosphaeriales</taxon>
        <taxon>Botryosphaeriaceae</taxon>
        <taxon>Neofusicoccum</taxon>
    </lineage>
</organism>
<dbReference type="EMBL" id="BSXG01000057">
    <property type="protein sequence ID" value="GME29231.1"/>
    <property type="molecule type" value="Genomic_DNA"/>
</dbReference>
<name>A0ACB5S974_9PEZI</name>
<gene>
    <name evidence="1" type="primary">g3813</name>
    <name evidence="1" type="ORF">NpPPO83_00003813</name>
</gene>
<accession>A0ACB5S974</accession>
<keyword evidence="2" id="KW-1185">Reference proteome</keyword>
<proteinExistence type="predicted"/>
<dbReference type="Proteomes" id="UP001165186">
    <property type="component" value="Unassembled WGS sequence"/>
</dbReference>
<evidence type="ECO:0000313" key="2">
    <source>
        <dbReference type="Proteomes" id="UP001165186"/>
    </source>
</evidence>